<evidence type="ECO:0000256" key="4">
    <source>
        <dbReference type="ARBA" id="ARBA00023002"/>
    </source>
</evidence>
<dbReference type="InterPro" id="IPR051799">
    <property type="entry name" value="NADH_flavin_oxidoreductase"/>
</dbReference>
<feature type="domain" description="NADH:flavin oxidoreductase/NADH oxidase N-terminal" evidence="5">
    <location>
        <begin position="8"/>
        <end position="369"/>
    </location>
</feature>
<evidence type="ECO:0000256" key="2">
    <source>
        <dbReference type="ARBA" id="ARBA00022630"/>
    </source>
</evidence>
<evidence type="ECO:0000313" key="6">
    <source>
        <dbReference type="EMBL" id="KAK7428135.1"/>
    </source>
</evidence>
<evidence type="ECO:0000259" key="5">
    <source>
        <dbReference type="Pfam" id="PF00724"/>
    </source>
</evidence>
<sequence>MADSTLAQPLQLPCGLTLPNRLVKAALAEQMANSQKLLTTAEFSRTYGAWADGGWGLILTGNVQVDQRYLGAPDDNAIDASLPEEKVLAAYKNLADTSRRGGTPTMIQINHPGRQSPLGAGKRGLLTKNLAPSAVPLNMGSDLVARLTSALVFGTPKVMSLIEIEDVFQRFANTARIAAEAGFDGAQIHAAHGYLLAQFMSARTNRRTDAYGGSAAGRVKIVLDIIKAIRAVVPKTFCVGLKFNSVDHQASNSAEATSDLEDCLEQASLIAAAGLDFSGGQRWLGGVANNWQMIMGTENTVAPSERTIARESFFLDFAKQIRTKLPDIALIVTGGFRTRQGVEAALNEGACDMIGLGRPSVLNPALPQNTILNNEVQGADAKVYHRRVPTPWLLKRLAPK</sequence>
<accession>A0ABR1I549</accession>
<organism evidence="6 7">
    <name type="scientific">Neonectria magnoliae</name>
    <dbReference type="NCBI Taxonomy" id="2732573"/>
    <lineage>
        <taxon>Eukaryota</taxon>
        <taxon>Fungi</taxon>
        <taxon>Dikarya</taxon>
        <taxon>Ascomycota</taxon>
        <taxon>Pezizomycotina</taxon>
        <taxon>Sordariomycetes</taxon>
        <taxon>Hypocreomycetidae</taxon>
        <taxon>Hypocreales</taxon>
        <taxon>Nectriaceae</taxon>
        <taxon>Neonectria</taxon>
    </lineage>
</organism>
<keyword evidence="4" id="KW-0560">Oxidoreductase</keyword>
<dbReference type="InterPro" id="IPR001155">
    <property type="entry name" value="OxRdtase_FMN_N"/>
</dbReference>
<comment type="caution">
    <text evidence="6">The sequence shown here is derived from an EMBL/GenBank/DDBJ whole genome shotgun (WGS) entry which is preliminary data.</text>
</comment>
<dbReference type="PANTHER" id="PTHR43656">
    <property type="entry name" value="BINDING OXIDOREDUCTASE, PUTATIVE (AFU_ORTHOLOGUE AFUA_2G08260)-RELATED"/>
    <property type="match status" value="1"/>
</dbReference>
<dbReference type="SUPFAM" id="SSF51395">
    <property type="entry name" value="FMN-linked oxidoreductases"/>
    <property type="match status" value="1"/>
</dbReference>
<dbReference type="EMBL" id="JAZAVK010000045">
    <property type="protein sequence ID" value="KAK7428135.1"/>
    <property type="molecule type" value="Genomic_DNA"/>
</dbReference>
<protein>
    <recommendedName>
        <fullName evidence="5">NADH:flavin oxidoreductase/NADH oxidase N-terminal domain-containing protein</fullName>
    </recommendedName>
</protein>
<dbReference type="Pfam" id="PF00724">
    <property type="entry name" value="Oxidored_FMN"/>
    <property type="match status" value="1"/>
</dbReference>
<name>A0ABR1I549_9HYPO</name>
<reference evidence="6 7" key="1">
    <citation type="journal article" date="2025" name="Microbiol. Resour. Announc.">
        <title>Draft genome sequences for Neonectria magnoliae and Neonectria punicea, canker pathogens of Liriodendron tulipifera and Acer saccharum in West Virginia.</title>
        <authorList>
            <person name="Petronek H.M."/>
            <person name="Kasson M.T."/>
            <person name="Metheny A.M."/>
            <person name="Stauder C.M."/>
            <person name="Lovett B."/>
            <person name="Lynch S.C."/>
            <person name="Garnas J.R."/>
            <person name="Kasson L.R."/>
            <person name="Stajich J.E."/>
        </authorList>
    </citation>
    <scope>NUCLEOTIDE SEQUENCE [LARGE SCALE GENOMIC DNA]</scope>
    <source>
        <strain evidence="6 7">NRRL 64651</strain>
    </source>
</reference>
<evidence type="ECO:0000256" key="3">
    <source>
        <dbReference type="ARBA" id="ARBA00022643"/>
    </source>
</evidence>
<dbReference type="PANTHER" id="PTHR43656:SF2">
    <property type="entry name" value="BINDING OXIDOREDUCTASE, PUTATIVE (AFU_ORTHOLOGUE AFUA_2G08260)-RELATED"/>
    <property type="match status" value="1"/>
</dbReference>
<evidence type="ECO:0000313" key="7">
    <source>
        <dbReference type="Proteomes" id="UP001498421"/>
    </source>
</evidence>
<gene>
    <name evidence="6" type="ORF">QQZ08_005374</name>
</gene>
<dbReference type="Proteomes" id="UP001498421">
    <property type="component" value="Unassembled WGS sequence"/>
</dbReference>
<keyword evidence="2" id="KW-0285">Flavoprotein</keyword>
<dbReference type="InterPro" id="IPR013785">
    <property type="entry name" value="Aldolase_TIM"/>
</dbReference>
<keyword evidence="7" id="KW-1185">Reference proteome</keyword>
<dbReference type="Gene3D" id="3.20.20.70">
    <property type="entry name" value="Aldolase class I"/>
    <property type="match status" value="1"/>
</dbReference>
<evidence type="ECO:0000256" key="1">
    <source>
        <dbReference type="ARBA" id="ARBA00005979"/>
    </source>
</evidence>
<proteinExistence type="inferred from homology"/>
<keyword evidence="3" id="KW-0288">FMN</keyword>
<comment type="similarity">
    <text evidence="1">Belongs to the NADH:flavin oxidoreductase/NADH oxidase family.</text>
</comment>